<keyword evidence="1" id="KW-1133">Transmembrane helix</keyword>
<feature type="transmembrane region" description="Helical" evidence="1">
    <location>
        <begin position="27"/>
        <end position="45"/>
    </location>
</feature>
<proteinExistence type="predicted"/>
<keyword evidence="3" id="KW-1185">Reference proteome</keyword>
<accession>A0A1C0YBY6</accession>
<dbReference type="EMBL" id="MASJ01000023">
    <property type="protein sequence ID" value="OCS84698.1"/>
    <property type="molecule type" value="Genomic_DNA"/>
</dbReference>
<reference evidence="2 3" key="1">
    <citation type="submission" date="2016-07" db="EMBL/GenBank/DDBJ databases">
        <title>Caryophanon tenue genome sequencing.</title>
        <authorList>
            <person name="Verma A."/>
            <person name="Pal Y."/>
            <person name="Krishnamurthi S."/>
        </authorList>
    </citation>
    <scope>NUCLEOTIDE SEQUENCE [LARGE SCALE GENOMIC DNA]</scope>
    <source>
        <strain evidence="2 3">DSM 14152</strain>
    </source>
</reference>
<dbReference type="InterPro" id="IPR009707">
    <property type="entry name" value="GlpM/YdgC"/>
</dbReference>
<keyword evidence="1" id="KW-0472">Membrane</keyword>
<comment type="caution">
    <text evidence="2">The sequence shown here is derived from an EMBL/GenBank/DDBJ whole genome shotgun (WGS) entry which is preliminary data.</text>
</comment>
<dbReference type="Proteomes" id="UP000093199">
    <property type="component" value="Unassembled WGS sequence"/>
</dbReference>
<feature type="transmembrane region" description="Helical" evidence="1">
    <location>
        <begin position="89"/>
        <end position="107"/>
    </location>
</feature>
<organism evidence="2 3">
    <name type="scientific">Caryophanon tenue</name>
    <dbReference type="NCBI Taxonomy" id="33978"/>
    <lineage>
        <taxon>Bacteria</taxon>
        <taxon>Bacillati</taxon>
        <taxon>Bacillota</taxon>
        <taxon>Bacilli</taxon>
        <taxon>Bacillales</taxon>
        <taxon>Caryophanaceae</taxon>
        <taxon>Caryophanon</taxon>
    </lineage>
</organism>
<dbReference type="OrthoDB" id="2735929at2"/>
<sequence>MSYVAQFLLGGTIMVCAALLSKSKYLFLSGVITLLPIMTLANIYLQMHHMSVNDFRLTQKNAMFGAFGVVIFIALIFTLTQWVKPLHAVFGAFTVYVLYMIGCKLWFAS</sequence>
<feature type="transmembrane region" description="Helical" evidence="1">
    <location>
        <begin position="65"/>
        <end position="83"/>
    </location>
</feature>
<evidence type="ECO:0000313" key="2">
    <source>
        <dbReference type="EMBL" id="OCS84698.1"/>
    </source>
</evidence>
<evidence type="ECO:0000256" key="1">
    <source>
        <dbReference type="SAM" id="Phobius"/>
    </source>
</evidence>
<name>A0A1C0YBY6_9BACL</name>
<evidence type="ECO:0000313" key="3">
    <source>
        <dbReference type="Proteomes" id="UP000093199"/>
    </source>
</evidence>
<dbReference type="AlphaFoldDB" id="A0A1C0YBY6"/>
<protein>
    <recommendedName>
        <fullName evidence="4">GlpM family protein</fullName>
    </recommendedName>
</protein>
<evidence type="ECO:0008006" key="4">
    <source>
        <dbReference type="Google" id="ProtNLM"/>
    </source>
</evidence>
<dbReference type="RefSeq" id="WP_066545986.1">
    <property type="nucleotide sequence ID" value="NZ_MASJ01000023.1"/>
</dbReference>
<dbReference type="Pfam" id="PF06942">
    <property type="entry name" value="GlpM"/>
    <property type="match status" value="1"/>
</dbReference>
<keyword evidence="1" id="KW-0812">Transmembrane</keyword>
<gene>
    <name evidence="2" type="ORF">A6M13_03740</name>
</gene>